<dbReference type="InterPro" id="IPR023198">
    <property type="entry name" value="PGP-like_dom2"/>
</dbReference>
<dbReference type="Pfam" id="PF00702">
    <property type="entry name" value="Hydrolase"/>
    <property type="match status" value="1"/>
</dbReference>
<evidence type="ECO:0000313" key="2">
    <source>
        <dbReference type="Proteomes" id="UP000515570"/>
    </source>
</evidence>
<dbReference type="NCBIfam" id="TIGR01509">
    <property type="entry name" value="HAD-SF-IA-v3"/>
    <property type="match status" value="1"/>
</dbReference>
<keyword evidence="2" id="KW-1185">Reference proteome</keyword>
<dbReference type="SUPFAM" id="SSF56784">
    <property type="entry name" value="HAD-like"/>
    <property type="match status" value="1"/>
</dbReference>
<dbReference type="Gene3D" id="1.10.150.240">
    <property type="entry name" value="Putative phosphatase, domain 2"/>
    <property type="match status" value="1"/>
</dbReference>
<dbReference type="SFLD" id="SFLDG01135">
    <property type="entry name" value="C1.5.6:_HAD__Beta-PGM__Phospha"/>
    <property type="match status" value="1"/>
</dbReference>
<dbReference type="InterPro" id="IPR006439">
    <property type="entry name" value="HAD-SF_hydro_IA"/>
</dbReference>
<dbReference type="PANTHER" id="PTHR18901:SF38">
    <property type="entry name" value="PSEUDOURIDINE-5'-PHOSPHATASE"/>
    <property type="match status" value="1"/>
</dbReference>
<accession>A0A7G5FFB7</accession>
<dbReference type="InterPro" id="IPR036412">
    <property type="entry name" value="HAD-like_sf"/>
</dbReference>
<dbReference type="PRINTS" id="PR00413">
    <property type="entry name" value="HADHALOGNASE"/>
</dbReference>
<sequence length="226" mass="24329">MYQAILWDMDGTLVDSEPLWGIATYEMSESMGRRLTPELRARTVGGTFANTLAICAEHAGVSVSDADYERYRSAMFTRVQELFDTRLELRDGVAELLGSLKAAGTPMMLVTNTNRVLAAPAIDAIGRELFTSTICGNEVSAGKPDPEIYLTAAARLGVDAQQCLVFEDSQAGMLAARDAGCRVVGLPEHGPVPDGVLDMRAQHGSTSFIGVTPQLCGAWFRACARH</sequence>
<dbReference type="CDD" id="cd07505">
    <property type="entry name" value="HAD_BPGM-like"/>
    <property type="match status" value="1"/>
</dbReference>
<organism evidence="1 2">
    <name type="scientific">Corynebacterium hindlerae</name>
    <dbReference type="NCBI Taxonomy" id="699041"/>
    <lineage>
        <taxon>Bacteria</taxon>
        <taxon>Bacillati</taxon>
        <taxon>Actinomycetota</taxon>
        <taxon>Actinomycetes</taxon>
        <taxon>Mycobacteriales</taxon>
        <taxon>Corynebacteriaceae</taxon>
        <taxon>Corynebacterium</taxon>
    </lineage>
</organism>
<gene>
    <name evidence="1" type="ORF">HW450_00650</name>
</gene>
<dbReference type="PANTHER" id="PTHR18901">
    <property type="entry name" value="2-DEOXYGLUCOSE-6-PHOSPHATE PHOSPHATASE 2"/>
    <property type="match status" value="1"/>
</dbReference>
<dbReference type="RefSeq" id="WP_182386130.1">
    <property type="nucleotide sequence ID" value="NZ_CP059833.1"/>
</dbReference>
<evidence type="ECO:0000313" key="1">
    <source>
        <dbReference type="EMBL" id="QMV85308.1"/>
    </source>
</evidence>
<dbReference type="InterPro" id="IPR023214">
    <property type="entry name" value="HAD_sf"/>
</dbReference>
<dbReference type="Gene3D" id="3.40.50.1000">
    <property type="entry name" value="HAD superfamily/HAD-like"/>
    <property type="match status" value="1"/>
</dbReference>
<dbReference type="AlphaFoldDB" id="A0A7G5FFB7"/>
<proteinExistence type="predicted"/>
<reference evidence="1 2" key="1">
    <citation type="submission" date="2020-07" db="EMBL/GenBank/DDBJ databases">
        <title>non toxigenic Corynebacterium sp. nov from a clinical source.</title>
        <authorList>
            <person name="Bernier A.-M."/>
            <person name="Bernard K."/>
        </authorList>
    </citation>
    <scope>NUCLEOTIDE SEQUENCE [LARGE SCALE GENOMIC DNA]</scope>
    <source>
        <strain evidence="2">NML 93-0612</strain>
    </source>
</reference>
<dbReference type="SFLD" id="SFLDG01129">
    <property type="entry name" value="C1.5:_HAD__Beta-PGM__Phosphata"/>
    <property type="match status" value="1"/>
</dbReference>
<dbReference type="EMBL" id="CP059833">
    <property type="protein sequence ID" value="QMV85308.1"/>
    <property type="molecule type" value="Genomic_DNA"/>
</dbReference>
<dbReference type="SFLD" id="SFLDS00003">
    <property type="entry name" value="Haloacid_Dehalogenase"/>
    <property type="match status" value="1"/>
</dbReference>
<name>A0A7G5FFB7_9CORY</name>
<dbReference type="Proteomes" id="UP000515570">
    <property type="component" value="Chromosome"/>
</dbReference>
<protein>
    <submittedName>
        <fullName evidence="1">HAD family phosphatase</fullName>
    </submittedName>
</protein>